<reference evidence="1 2" key="1">
    <citation type="submission" date="2024-06" db="EMBL/GenBank/DDBJ databases">
        <title>Sorghum-associated microbial communities from plants grown in Nebraska, USA.</title>
        <authorList>
            <person name="Schachtman D."/>
        </authorList>
    </citation>
    <scope>NUCLEOTIDE SEQUENCE [LARGE SCALE GENOMIC DNA]</scope>
    <source>
        <strain evidence="1 2">1073</strain>
    </source>
</reference>
<accession>A0ABV2JYN2</accession>
<dbReference type="EMBL" id="JBEPMU010000005">
    <property type="protein sequence ID" value="MET3653915.1"/>
    <property type="molecule type" value="Genomic_DNA"/>
</dbReference>
<evidence type="ECO:0000313" key="1">
    <source>
        <dbReference type="EMBL" id="MET3653915.1"/>
    </source>
</evidence>
<organism evidence="1 2">
    <name type="scientific">Dyella japonica</name>
    <dbReference type="NCBI Taxonomy" id="231455"/>
    <lineage>
        <taxon>Bacteria</taxon>
        <taxon>Pseudomonadati</taxon>
        <taxon>Pseudomonadota</taxon>
        <taxon>Gammaproteobacteria</taxon>
        <taxon>Lysobacterales</taxon>
        <taxon>Rhodanobacteraceae</taxon>
        <taxon>Dyella</taxon>
    </lineage>
</organism>
<gene>
    <name evidence="1" type="ORF">ABIC75_003652</name>
</gene>
<proteinExistence type="predicted"/>
<dbReference type="Proteomes" id="UP001549184">
    <property type="component" value="Unassembled WGS sequence"/>
</dbReference>
<keyword evidence="2" id="KW-1185">Reference proteome</keyword>
<sequence length="72" mass="8311">MPAITIYPMATLTEDGTERRLAALVTRVRYERERAETLARGEPWLWWLVEEEGADVSELDLVDGFFLFPDPV</sequence>
<protein>
    <submittedName>
        <fullName evidence="1">Uncharacterized protein</fullName>
    </submittedName>
</protein>
<name>A0ABV2JYN2_9GAMM</name>
<evidence type="ECO:0000313" key="2">
    <source>
        <dbReference type="Proteomes" id="UP001549184"/>
    </source>
</evidence>
<comment type="caution">
    <text evidence="1">The sequence shown here is derived from an EMBL/GenBank/DDBJ whole genome shotgun (WGS) entry which is preliminary data.</text>
</comment>
<dbReference type="RefSeq" id="WP_354015284.1">
    <property type="nucleotide sequence ID" value="NZ_JBEPMU010000005.1"/>
</dbReference>